<dbReference type="EMBL" id="MFAT01000011">
    <property type="protein sequence ID" value="OGD86937.1"/>
    <property type="molecule type" value="Genomic_DNA"/>
</dbReference>
<name>A0A1F5G512_9BACT</name>
<comment type="caution">
    <text evidence="2">The sequence shown here is derived from an EMBL/GenBank/DDBJ whole genome shotgun (WGS) entry which is preliminary data.</text>
</comment>
<dbReference type="Proteomes" id="UP000176317">
    <property type="component" value="Unassembled WGS sequence"/>
</dbReference>
<protein>
    <submittedName>
        <fullName evidence="2">Uncharacterized protein</fullName>
    </submittedName>
</protein>
<evidence type="ECO:0000313" key="3">
    <source>
        <dbReference type="Proteomes" id="UP000176317"/>
    </source>
</evidence>
<proteinExistence type="predicted"/>
<dbReference type="AlphaFoldDB" id="A0A1F5G512"/>
<accession>A0A1F5G512</accession>
<dbReference type="InterPro" id="IPR007165">
    <property type="entry name" value="Phage_holin_4_2"/>
</dbReference>
<gene>
    <name evidence="2" type="ORF">A2164_01845</name>
</gene>
<feature type="transmembrane region" description="Helical" evidence="1">
    <location>
        <begin position="100"/>
        <end position="124"/>
    </location>
</feature>
<keyword evidence="1" id="KW-0472">Membrane</keyword>
<organism evidence="2 3">
    <name type="scientific">Candidatus Curtissbacteria bacterium RBG_13_35_7</name>
    <dbReference type="NCBI Taxonomy" id="1797705"/>
    <lineage>
        <taxon>Bacteria</taxon>
        <taxon>Candidatus Curtissiibacteriota</taxon>
    </lineage>
</organism>
<keyword evidence="1" id="KW-0812">Transmembrane</keyword>
<evidence type="ECO:0000256" key="1">
    <source>
        <dbReference type="SAM" id="Phobius"/>
    </source>
</evidence>
<feature type="transmembrane region" description="Helical" evidence="1">
    <location>
        <begin position="59"/>
        <end position="80"/>
    </location>
</feature>
<sequence length="133" mass="15066">MKHYIKSFILTIATVYIVYNLVPTISFGQDPKNIVYFIGGLWLISQIINPIFSIVLLPINLLTFGLVSFILNTVFVYVLTNYLPNFTISAYDFPGAEIDGIIFPPISFTSVMTIILVSLIITLLQKLFHLIFE</sequence>
<reference evidence="2 3" key="1">
    <citation type="journal article" date="2016" name="Nat. Commun.">
        <title>Thousands of microbial genomes shed light on interconnected biogeochemical processes in an aquifer system.</title>
        <authorList>
            <person name="Anantharaman K."/>
            <person name="Brown C.T."/>
            <person name="Hug L.A."/>
            <person name="Sharon I."/>
            <person name="Castelle C.J."/>
            <person name="Probst A.J."/>
            <person name="Thomas B.C."/>
            <person name="Singh A."/>
            <person name="Wilkins M.J."/>
            <person name="Karaoz U."/>
            <person name="Brodie E.L."/>
            <person name="Williams K.H."/>
            <person name="Hubbard S.S."/>
            <person name="Banfield J.F."/>
        </authorList>
    </citation>
    <scope>NUCLEOTIDE SEQUENCE [LARGE SCALE GENOMIC DNA]</scope>
</reference>
<feature type="transmembrane region" description="Helical" evidence="1">
    <location>
        <begin position="34"/>
        <end position="52"/>
    </location>
</feature>
<feature type="transmembrane region" description="Helical" evidence="1">
    <location>
        <begin position="7"/>
        <end position="28"/>
    </location>
</feature>
<dbReference type="Pfam" id="PF04020">
    <property type="entry name" value="Phage_holin_4_2"/>
    <property type="match status" value="1"/>
</dbReference>
<keyword evidence="1" id="KW-1133">Transmembrane helix</keyword>
<evidence type="ECO:0000313" key="2">
    <source>
        <dbReference type="EMBL" id="OGD86937.1"/>
    </source>
</evidence>